<dbReference type="RefSeq" id="WP_106522117.1">
    <property type="nucleotide sequence ID" value="NZ_PYGD01000002.1"/>
</dbReference>
<dbReference type="EMBL" id="PYGD01000002">
    <property type="protein sequence ID" value="PSK93087.1"/>
    <property type="molecule type" value="Genomic_DNA"/>
</dbReference>
<protein>
    <submittedName>
        <fullName evidence="1">Uncharacterized protein</fullName>
    </submittedName>
</protein>
<dbReference type="OrthoDB" id="673504at2"/>
<dbReference type="AlphaFoldDB" id="A0A2P8D7C6"/>
<gene>
    <name evidence="1" type="ORF">B0I18_10256</name>
</gene>
<organism evidence="1 2">
    <name type="scientific">Taibaiella chishuiensis</name>
    <dbReference type="NCBI Taxonomy" id="1434707"/>
    <lineage>
        <taxon>Bacteria</taxon>
        <taxon>Pseudomonadati</taxon>
        <taxon>Bacteroidota</taxon>
        <taxon>Chitinophagia</taxon>
        <taxon>Chitinophagales</taxon>
        <taxon>Chitinophagaceae</taxon>
        <taxon>Taibaiella</taxon>
    </lineage>
</organism>
<proteinExistence type="predicted"/>
<name>A0A2P8D7C6_9BACT</name>
<evidence type="ECO:0000313" key="2">
    <source>
        <dbReference type="Proteomes" id="UP000240572"/>
    </source>
</evidence>
<dbReference type="Proteomes" id="UP000240572">
    <property type="component" value="Unassembled WGS sequence"/>
</dbReference>
<accession>A0A2P8D7C6</accession>
<reference evidence="1 2" key="1">
    <citation type="submission" date="2018-03" db="EMBL/GenBank/DDBJ databases">
        <title>Genomic Encyclopedia of Type Strains, Phase III (KMG-III): the genomes of soil and plant-associated and newly described type strains.</title>
        <authorList>
            <person name="Whitman W."/>
        </authorList>
    </citation>
    <scope>NUCLEOTIDE SEQUENCE [LARGE SCALE GENOMIC DNA]</scope>
    <source>
        <strain evidence="1 2">CGMCC 1.12700</strain>
    </source>
</reference>
<sequence length="73" mass="8672">MNEVERHADMQGREDDPLPDWVYRTKASNVCPKCGKAALDTRVPRPVVVKLLLFWLPIRRYECSFCFKRSYLR</sequence>
<comment type="caution">
    <text evidence="1">The sequence shown here is derived from an EMBL/GenBank/DDBJ whole genome shotgun (WGS) entry which is preliminary data.</text>
</comment>
<evidence type="ECO:0000313" key="1">
    <source>
        <dbReference type="EMBL" id="PSK93087.1"/>
    </source>
</evidence>
<keyword evidence="2" id="KW-1185">Reference proteome</keyword>